<accession>A0A183A5F1</accession>
<gene>
    <name evidence="2" type="ORF">ECPE_LOCUS2186</name>
</gene>
<organism evidence="4">
    <name type="scientific">Echinostoma caproni</name>
    <dbReference type="NCBI Taxonomy" id="27848"/>
    <lineage>
        <taxon>Eukaryota</taxon>
        <taxon>Metazoa</taxon>
        <taxon>Spiralia</taxon>
        <taxon>Lophotrochozoa</taxon>
        <taxon>Platyhelminthes</taxon>
        <taxon>Trematoda</taxon>
        <taxon>Digenea</taxon>
        <taxon>Plagiorchiida</taxon>
        <taxon>Echinostomata</taxon>
        <taxon>Echinostomatoidea</taxon>
        <taxon>Echinostomatidae</taxon>
        <taxon>Echinostoma</taxon>
    </lineage>
</organism>
<dbReference type="EMBL" id="UZAN01039458">
    <property type="protein sequence ID" value="VDP65690.1"/>
    <property type="molecule type" value="Genomic_DNA"/>
</dbReference>
<dbReference type="AlphaFoldDB" id="A0A183A5F1"/>
<reference evidence="2 3" key="2">
    <citation type="submission" date="2018-11" db="EMBL/GenBank/DDBJ databases">
        <authorList>
            <consortium name="Pathogen Informatics"/>
        </authorList>
    </citation>
    <scope>NUCLEOTIDE SEQUENCE [LARGE SCALE GENOMIC DNA]</scope>
    <source>
        <strain evidence="2 3">Egypt</strain>
    </source>
</reference>
<name>A0A183A5F1_9TREM</name>
<evidence type="ECO:0000313" key="4">
    <source>
        <dbReference type="WBParaSite" id="ECPE_0000218601-mRNA-1"/>
    </source>
</evidence>
<dbReference type="WBParaSite" id="ECPE_0000218601-mRNA-1">
    <property type="protein sequence ID" value="ECPE_0000218601-mRNA-1"/>
    <property type="gene ID" value="ECPE_0000218601"/>
</dbReference>
<dbReference type="Proteomes" id="UP000272942">
    <property type="component" value="Unassembled WGS sequence"/>
</dbReference>
<evidence type="ECO:0000313" key="3">
    <source>
        <dbReference type="Proteomes" id="UP000272942"/>
    </source>
</evidence>
<reference evidence="4" key="1">
    <citation type="submission" date="2016-06" db="UniProtKB">
        <authorList>
            <consortium name="WormBaseParasite"/>
        </authorList>
    </citation>
    <scope>IDENTIFICATION</scope>
</reference>
<keyword evidence="3" id="KW-1185">Reference proteome</keyword>
<evidence type="ECO:0000313" key="2">
    <source>
        <dbReference type="EMBL" id="VDP65690.1"/>
    </source>
</evidence>
<dbReference type="OrthoDB" id="10454205at2759"/>
<proteinExistence type="predicted"/>
<feature type="compositionally biased region" description="Polar residues" evidence="1">
    <location>
        <begin position="114"/>
        <end position="124"/>
    </location>
</feature>
<evidence type="ECO:0000256" key="1">
    <source>
        <dbReference type="SAM" id="MobiDB-lite"/>
    </source>
</evidence>
<feature type="region of interest" description="Disordered" evidence="1">
    <location>
        <begin position="88"/>
        <end position="124"/>
    </location>
</feature>
<protein>
    <submittedName>
        <fullName evidence="2 4">Uncharacterized protein</fullName>
    </submittedName>
</protein>
<sequence length="124" mass="12921">MDYYRCVADPELGFLTGKDGTYGKYTMRLTASPTLTSRISSTPPATGPDGAADYTTRLWHPEHEMYHTCVPEHCRIAGGGGGSSCIVSGPGGISAPPTHTTLRRSPGGLELATVSANPQKPGSG</sequence>